<dbReference type="InterPro" id="IPR000182">
    <property type="entry name" value="GNAT_dom"/>
</dbReference>
<keyword evidence="1 3" id="KW-0808">Transferase</keyword>
<accession>A0A1G9YEJ9</accession>
<dbReference type="GO" id="GO:0008080">
    <property type="term" value="F:N-acetyltransferase activity"/>
    <property type="evidence" value="ECO:0007669"/>
    <property type="project" value="InterPro"/>
</dbReference>
<dbReference type="OrthoDB" id="9803233at2"/>
<sequence>MLVVRTAKEYEFEFLQEQRIKAYSQYEQDVPAAHLQVLLKAISADVSTEEEVEYLVAEWDGEIAGSIVVFPPETDAYDGLTGISSFPEIRMLVVDPSFRKWGIGKALVEECIVRTKAKGYPAVGLHTADFMKSAVKLYERMGFKRLPQLDFSPLDDGIVVKAFQYTL</sequence>
<dbReference type="PANTHER" id="PTHR13947:SF37">
    <property type="entry name" value="LD18367P"/>
    <property type="match status" value="1"/>
</dbReference>
<organism evidence="3 4">
    <name type="scientific">Fictibacillus solisalsi</name>
    <dbReference type="NCBI Taxonomy" id="459525"/>
    <lineage>
        <taxon>Bacteria</taxon>
        <taxon>Bacillati</taxon>
        <taxon>Bacillota</taxon>
        <taxon>Bacilli</taxon>
        <taxon>Bacillales</taxon>
        <taxon>Fictibacillaceae</taxon>
        <taxon>Fictibacillus</taxon>
    </lineage>
</organism>
<dbReference type="RefSeq" id="WP_090236149.1">
    <property type="nucleotide sequence ID" value="NZ_FNHW01000001.1"/>
</dbReference>
<dbReference type="EMBL" id="FNHW01000001">
    <property type="protein sequence ID" value="SDN07514.1"/>
    <property type="molecule type" value="Genomic_DNA"/>
</dbReference>
<dbReference type="InterPro" id="IPR016181">
    <property type="entry name" value="Acyl_CoA_acyltransferase"/>
</dbReference>
<dbReference type="Proteomes" id="UP000199544">
    <property type="component" value="Unassembled WGS sequence"/>
</dbReference>
<dbReference type="SUPFAM" id="SSF55729">
    <property type="entry name" value="Acyl-CoA N-acyltransferases (Nat)"/>
    <property type="match status" value="1"/>
</dbReference>
<dbReference type="AlphaFoldDB" id="A0A1G9YEJ9"/>
<name>A0A1G9YEJ9_9BACL</name>
<proteinExistence type="predicted"/>
<gene>
    <name evidence="3" type="ORF">SAMN04488137_3382</name>
</gene>
<dbReference type="PROSITE" id="PS51186">
    <property type="entry name" value="GNAT"/>
    <property type="match status" value="1"/>
</dbReference>
<dbReference type="CDD" id="cd04301">
    <property type="entry name" value="NAT_SF"/>
    <property type="match status" value="1"/>
</dbReference>
<dbReference type="Gene3D" id="3.40.630.30">
    <property type="match status" value="1"/>
</dbReference>
<dbReference type="Pfam" id="PF00583">
    <property type="entry name" value="Acetyltransf_1"/>
    <property type="match status" value="1"/>
</dbReference>
<evidence type="ECO:0000256" key="1">
    <source>
        <dbReference type="ARBA" id="ARBA00022679"/>
    </source>
</evidence>
<evidence type="ECO:0000259" key="2">
    <source>
        <dbReference type="PROSITE" id="PS51186"/>
    </source>
</evidence>
<dbReference type="PANTHER" id="PTHR13947">
    <property type="entry name" value="GNAT FAMILY N-ACETYLTRANSFERASE"/>
    <property type="match status" value="1"/>
</dbReference>
<dbReference type="InterPro" id="IPR050769">
    <property type="entry name" value="NAT_camello-type"/>
</dbReference>
<keyword evidence="4" id="KW-1185">Reference proteome</keyword>
<evidence type="ECO:0000313" key="4">
    <source>
        <dbReference type="Proteomes" id="UP000199544"/>
    </source>
</evidence>
<feature type="domain" description="N-acetyltransferase" evidence="2">
    <location>
        <begin position="2"/>
        <end position="167"/>
    </location>
</feature>
<reference evidence="4" key="1">
    <citation type="submission" date="2016-10" db="EMBL/GenBank/DDBJ databases">
        <authorList>
            <person name="Varghese N."/>
            <person name="Submissions S."/>
        </authorList>
    </citation>
    <scope>NUCLEOTIDE SEQUENCE [LARGE SCALE GENOMIC DNA]</scope>
    <source>
        <strain evidence="4">CGMCC 1.6854</strain>
    </source>
</reference>
<evidence type="ECO:0000313" key="3">
    <source>
        <dbReference type="EMBL" id="SDN07514.1"/>
    </source>
</evidence>
<protein>
    <submittedName>
        <fullName evidence="3">Acetyltransferase (GNAT) family protein</fullName>
    </submittedName>
</protein>